<dbReference type="Proteomes" id="UP000722485">
    <property type="component" value="Unassembled WGS sequence"/>
</dbReference>
<keyword evidence="5 6" id="KW-0472">Membrane</keyword>
<evidence type="ECO:0000259" key="8">
    <source>
        <dbReference type="PROSITE" id="PS50845"/>
    </source>
</evidence>
<evidence type="ECO:0000256" key="4">
    <source>
        <dbReference type="ARBA" id="ARBA00022989"/>
    </source>
</evidence>
<accession>A0A9P5LBR8</accession>
<feature type="transmembrane region" description="Helical" evidence="6">
    <location>
        <begin position="117"/>
        <end position="136"/>
    </location>
</feature>
<comment type="subcellular location">
    <subcellularLocation>
        <location evidence="1 6">Endoplasmic reticulum membrane</location>
        <topology evidence="1 6">Multi-pass membrane protein</topology>
    </subcellularLocation>
</comment>
<keyword evidence="2 6" id="KW-0812">Transmembrane</keyword>
<evidence type="ECO:0000256" key="6">
    <source>
        <dbReference type="RuleBase" id="RU363132"/>
    </source>
</evidence>
<gene>
    <name evidence="9" type="ORF">G7Z17_g9890</name>
</gene>
<feature type="transmembrane region" description="Helical" evidence="6">
    <location>
        <begin position="206"/>
        <end position="226"/>
    </location>
</feature>
<dbReference type="AlphaFoldDB" id="A0A9P5LBR8"/>
<feature type="domain" description="Reticulon" evidence="8">
    <location>
        <begin position="79"/>
        <end position="276"/>
    </location>
</feature>
<feature type="transmembrane region" description="Helical" evidence="6">
    <location>
        <begin position="92"/>
        <end position="111"/>
    </location>
</feature>
<dbReference type="EMBL" id="JAANBB010000300">
    <property type="protein sequence ID" value="KAF7544509.1"/>
    <property type="molecule type" value="Genomic_DNA"/>
</dbReference>
<feature type="transmembrane region" description="Helical" evidence="6">
    <location>
        <begin position="178"/>
        <end position="200"/>
    </location>
</feature>
<evidence type="ECO:0000256" key="5">
    <source>
        <dbReference type="ARBA" id="ARBA00023136"/>
    </source>
</evidence>
<comment type="caution">
    <text evidence="9">The sequence shown here is derived from an EMBL/GenBank/DDBJ whole genome shotgun (WGS) entry which is preliminary data.</text>
</comment>
<proteinExistence type="predicted"/>
<evidence type="ECO:0000256" key="1">
    <source>
        <dbReference type="ARBA" id="ARBA00004477"/>
    </source>
</evidence>
<evidence type="ECO:0000256" key="2">
    <source>
        <dbReference type="ARBA" id="ARBA00022692"/>
    </source>
</evidence>
<evidence type="ECO:0000256" key="7">
    <source>
        <dbReference type="SAM" id="MobiDB-lite"/>
    </source>
</evidence>
<sequence length="335" mass="36667">MADSAPAVNGASLYETTKSSGFPHAAAAYNTVTNGPVAQNVMDHTQKTSNELSNLAAARRTPVNPAATGQPLTHYHSFFSELLSWNNPRASAIAYVTIVALIFSARYLDILRWGFKFSWMILGVTILAEVVGKTVLNHGLATHLRPRRYYTVPRDTLDTLIGDVHELINFFVIEAQRVLFAENIAASCAAWIAAFISYFLVKLVPYWGLAVIGTTVVFFVPLVYTANQELIDAQIQNASDLINSQTAQVKDVAQKQIDQVSALGKQYAGDYTDKFQALLAGKPASRQIIIKPEPVSDETEFPNPPTEEPVKAEKVDFPEVPKEDPATEKAPVTTA</sequence>
<keyword evidence="4 6" id="KW-1133">Transmembrane helix</keyword>
<dbReference type="InterPro" id="IPR003388">
    <property type="entry name" value="Reticulon"/>
</dbReference>
<dbReference type="OrthoDB" id="567788at2759"/>
<feature type="region of interest" description="Disordered" evidence="7">
    <location>
        <begin position="291"/>
        <end position="335"/>
    </location>
</feature>
<organism evidence="9 10">
    <name type="scientific">Cylindrodendrum hubeiense</name>
    <dbReference type="NCBI Taxonomy" id="595255"/>
    <lineage>
        <taxon>Eukaryota</taxon>
        <taxon>Fungi</taxon>
        <taxon>Dikarya</taxon>
        <taxon>Ascomycota</taxon>
        <taxon>Pezizomycotina</taxon>
        <taxon>Sordariomycetes</taxon>
        <taxon>Hypocreomycetidae</taxon>
        <taxon>Hypocreales</taxon>
        <taxon>Nectriaceae</taxon>
        <taxon>Cylindrodendrum</taxon>
    </lineage>
</organism>
<reference evidence="9" key="1">
    <citation type="submission" date="2020-03" db="EMBL/GenBank/DDBJ databases">
        <title>Draft Genome Sequence of Cylindrodendrum hubeiense.</title>
        <authorList>
            <person name="Buettner E."/>
            <person name="Kellner H."/>
        </authorList>
    </citation>
    <scope>NUCLEOTIDE SEQUENCE</scope>
    <source>
        <strain evidence="9">IHI 201604</strain>
    </source>
</reference>
<keyword evidence="3 6" id="KW-0256">Endoplasmic reticulum</keyword>
<dbReference type="Pfam" id="PF02453">
    <property type="entry name" value="Reticulon"/>
    <property type="match status" value="1"/>
</dbReference>
<dbReference type="GO" id="GO:0005789">
    <property type="term" value="C:endoplasmic reticulum membrane"/>
    <property type="evidence" value="ECO:0007669"/>
    <property type="project" value="UniProtKB-SubCell"/>
</dbReference>
<evidence type="ECO:0000256" key="3">
    <source>
        <dbReference type="ARBA" id="ARBA00022824"/>
    </source>
</evidence>
<name>A0A9P5LBR8_9HYPO</name>
<protein>
    <recommendedName>
        <fullName evidence="6">Reticulon-like protein</fullName>
    </recommendedName>
</protein>
<keyword evidence="10" id="KW-1185">Reference proteome</keyword>
<evidence type="ECO:0000313" key="10">
    <source>
        <dbReference type="Proteomes" id="UP000722485"/>
    </source>
</evidence>
<feature type="compositionally biased region" description="Basic and acidic residues" evidence="7">
    <location>
        <begin position="308"/>
        <end position="327"/>
    </location>
</feature>
<dbReference type="PROSITE" id="PS50845">
    <property type="entry name" value="RETICULON"/>
    <property type="match status" value="1"/>
</dbReference>
<evidence type="ECO:0000313" key="9">
    <source>
        <dbReference type="EMBL" id="KAF7544509.1"/>
    </source>
</evidence>